<keyword evidence="7" id="KW-0170">Cobalt</keyword>
<organism evidence="9 10">
    <name type="scientific">Pelagibacterium luteolum</name>
    <dbReference type="NCBI Taxonomy" id="440168"/>
    <lineage>
        <taxon>Bacteria</taxon>
        <taxon>Pseudomonadati</taxon>
        <taxon>Pseudomonadota</taxon>
        <taxon>Alphaproteobacteria</taxon>
        <taxon>Hyphomicrobiales</taxon>
        <taxon>Devosiaceae</taxon>
        <taxon>Pelagibacterium</taxon>
    </lineage>
</organism>
<dbReference type="PANTHER" id="PTHR43808">
    <property type="entry name" value="ACETYLORNITHINE DEACETYLASE"/>
    <property type="match status" value="1"/>
</dbReference>
<gene>
    <name evidence="9" type="ORF">SAMN04487974_10959</name>
</gene>
<accession>A0A1G7XE77</accession>
<dbReference type="NCBIfam" id="TIGR01910">
    <property type="entry name" value="DapE-ArgE"/>
    <property type="match status" value="1"/>
</dbReference>
<evidence type="ECO:0000259" key="8">
    <source>
        <dbReference type="Pfam" id="PF07687"/>
    </source>
</evidence>
<dbReference type="PANTHER" id="PTHR43808:SF25">
    <property type="entry name" value="PEPTIDASE M20 DIMERISATION DOMAIN-CONTAINING PROTEIN"/>
    <property type="match status" value="1"/>
</dbReference>
<dbReference type="Pfam" id="PF07687">
    <property type="entry name" value="M20_dimer"/>
    <property type="match status" value="1"/>
</dbReference>
<dbReference type="RefSeq" id="WP_176762673.1">
    <property type="nucleotide sequence ID" value="NZ_FNCS01000009.1"/>
</dbReference>
<dbReference type="Gene3D" id="3.30.70.360">
    <property type="match status" value="1"/>
</dbReference>
<evidence type="ECO:0000256" key="7">
    <source>
        <dbReference type="ARBA" id="ARBA00023285"/>
    </source>
</evidence>
<dbReference type="AlphaFoldDB" id="A0A1G7XE77"/>
<dbReference type="NCBIfam" id="NF005306">
    <property type="entry name" value="PRK06837.1"/>
    <property type="match status" value="1"/>
</dbReference>
<keyword evidence="10" id="KW-1185">Reference proteome</keyword>
<dbReference type="InterPro" id="IPR050072">
    <property type="entry name" value="Peptidase_M20A"/>
</dbReference>
<dbReference type="GO" id="GO:0016787">
    <property type="term" value="F:hydrolase activity"/>
    <property type="evidence" value="ECO:0007669"/>
    <property type="project" value="UniProtKB-KW"/>
</dbReference>
<dbReference type="STRING" id="440168.SAMN04487974_10959"/>
<dbReference type="InterPro" id="IPR002933">
    <property type="entry name" value="Peptidase_M20"/>
</dbReference>
<evidence type="ECO:0000256" key="2">
    <source>
        <dbReference type="ARBA" id="ARBA00001947"/>
    </source>
</evidence>
<dbReference type="InterPro" id="IPR010182">
    <property type="entry name" value="ArgE/DapE"/>
</dbReference>
<keyword evidence="4" id="KW-0479">Metal-binding</keyword>
<evidence type="ECO:0000313" key="10">
    <source>
        <dbReference type="Proteomes" id="UP000199495"/>
    </source>
</evidence>
<evidence type="ECO:0000256" key="4">
    <source>
        <dbReference type="ARBA" id="ARBA00022723"/>
    </source>
</evidence>
<keyword evidence="5" id="KW-0378">Hydrolase</keyword>
<evidence type="ECO:0000256" key="3">
    <source>
        <dbReference type="ARBA" id="ARBA00006247"/>
    </source>
</evidence>
<keyword evidence="6" id="KW-0862">Zinc</keyword>
<feature type="domain" description="Peptidase M20 dimerisation" evidence="8">
    <location>
        <begin position="208"/>
        <end position="320"/>
    </location>
</feature>
<proteinExistence type="inferred from homology"/>
<evidence type="ECO:0000256" key="1">
    <source>
        <dbReference type="ARBA" id="ARBA00001941"/>
    </source>
</evidence>
<dbReference type="Pfam" id="PF01546">
    <property type="entry name" value="Peptidase_M20"/>
    <property type="match status" value="1"/>
</dbReference>
<protein>
    <submittedName>
        <fullName evidence="9">Acetylornithine deacetylase</fullName>
    </submittedName>
</protein>
<dbReference type="EMBL" id="FNCS01000009">
    <property type="protein sequence ID" value="SDG82558.1"/>
    <property type="molecule type" value="Genomic_DNA"/>
</dbReference>
<dbReference type="Gene3D" id="3.40.630.10">
    <property type="entry name" value="Zn peptidases"/>
    <property type="match status" value="1"/>
</dbReference>
<comment type="cofactor">
    <cofactor evidence="1">
        <name>Co(2+)</name>
        <dbReference type="ChEBI" id="CHEBI:48828"/>
    </cofactor>
</comment>
<sequence length="433" mass="46893">MPMDKPGLAQQLDGVLSDLHDAQTDWLAHLASFDSVRGNIRPCQTWLAAEFAARGWSVDSFTIDEVDVEGKPGFSPVVDANYADAVIVVATHDVTDPGGRSLILQGHIDVVPPGAPELWPHPPFKPQIKDGWMSGRGTNDMKVGVAEMVFALDALKAIGYVPDARVHIETVCEEECTGNGALATLERGYRAEAALIPESLNGKLLRAELGSVWFRVRVFGRPGHVLSSAAPGANAILAGYQYAQDLMELTAQINTEARDHPWFGSIDNPVKFSLGKIRGGDWLGSVPSWCDIECRISVLPGTSLPDMRGRVSACITETAKRLDASADPVVDWIGFQADGHVFEPGTDAEATLRLVHEQVTGKPLETLCQTATSDTRQYDLYFDIPTLCYGGHGEGSHSPFERTDLASMRETTKVIALFIAEWCGLRPVESATA</sequence>
<comment type="similarity">
    <text evidence="3">Belongs to the peptidase M20A family.</text>
</comment>
<dbReference type="InterPro" id="IPR036264">
    <property type="entry name" value="Bact_exopeptidase_dim_dom"/>
</dbReference>
<dbReference type="SUPFAM" id="SSF53187">
    <property type="entry name" value="Zn-dependent exopeptidases"/>
    <property type="match status" value="1"/>
</dbReference>
<name>A0A1G7XE77_9HYPH</name>
<evidence type="ECO:0000256" key="6">
    <source>
        <dbReference type="ARBA" id="ARBA00022833"/>
    </source>
</evidence>
<dbReference type="InterPro" id="IPR011650">
    <property type="entry name" value="Peptidase_M20_dimer"/>
</dbReference>
<dbReference type="Proteomes" id="UP000199495">
    <property type="component" value="Unassembled WGS sequence"/>
</dbReference>
<comment type="cofactor">
    <cofactor evidence="2">
        <name>Zn(2+)</name>
        <dbReference type="ChEBI" id="CHEBI:29105"/>
    </cofactor>
</comment>
<evidence type="ECO:0000313" key="9">
    <source>
        <dbReference type="EMBL" id="SDG82558.1"/>
    </source>
</evidence>
<dbReference type="GO" id="GO:0046872">
    <property type="term" value="F:metal ion binding"/>
    <property type="evidence" value="ECO:0007669"/>
    <property type="project" value="UniProtKB-KW"/>
</dbReference>
<reference evidence="9 10" key="1">
    <citation type="submission" date="2016-10" db="EMBL/GenBank/DDBJ databases">
        <authorList>
            <person name="de Groot N.N."/>
        </authorList>
    </citation>
    <scope>NUCLEOTIDE SEQUENCE [LARGE SCALE GENOMIC DNA]</scope>
    <source>
        <strain evidence="9 10">CGMCC 1.10267</strain>
    </source>
</reference>
<evidence type="ECO:0000256" key="5">
    <source>
        <dbReference type="ARBA" id="ARBA00022801"/>
    </source>
</evidence>
<dbReference type="SUPFAM" id="SSF55031">
    <property type="entry name" value="Bacterial exopeptidase dimerisation domain"/>
    <property type="match status" value="1"/>
</dbReference>